<dbReference type="EMBL" id="JAATOD010000006">
    <property type="protein sequence ID" value="MBC2331031.1"/>
    <property type="molecule type" value="Genomic_DNA"/>
</dbReference>
<dbReference type="RefSeq" id="WP_185639406.1">
    <property type="nucleotide sequence ID" value="NZ_JAATOD010000006.1"/>
</dbReference>
<dbReference type="Proteomes" id="UP000572016">
    <property type="component" value="Unassembled WGS sequence"/>
</dbReference>
<proteinExistence type="predicted"/>
<evidence type="ECO:0008006" key="3">
    <source>
        <dbReference type="Google" id="ProtNLM"/>
    </source>
</evidence>
<protein>
    <recommendedName>
        <fullName evidence="3">WGR domain-containing protein</fullName>
    </recommendedName>
</protein>
<sequence length="190" mass="21769">MLKLYKKEKTGISYAEYWIHDKEATIHYGKIGKVGQTEKDANYLEKYQDEVAFKDAFLNRFVPQGYSEFSEEEKCWIVVQYPLKSLNGTKRDIWLKDRVTDILNSDLGWKGLGIVDGFDMGQTANPTKQFALNVFCVVVDEEVGIKAIKSALRNNSCDFTQVKIASRPFSANADFTLKFSAKKKDETFYV</sequence>
<accession>A0A7X1DPC1</accession>
<evidence type="ECO:0000313" key="2">
    <source>
        <dbReference type="Proteomes" id="UP000572016"/>
    </source>
</evidence>
<evidence type="ECO:0000313" key="1">
    <source>
        <dbReference type="EMBL" id="MBC2331031.1"/>
    </source>
</evidence>
<gene>
    <name evidence="1" type="ORF">HCX62_13410</name>
</gene>
<name>A0A7X1DPC1_9LIST</name>
<dbReference type="AlphaFoldDB" id="A0A7X1DPC1"/>
<comment type="caution">
    <text evidence="1">The sequence shown here is derived from an EMBL/GenBank/DDBJ whole genome shotgun (WGS) entry which is preliminary data.</text>
</comment>
<reference evidence="1 2" key="1">
    <citation type="submission" date="2020-03" db="EMBL/GenBank/DDBJ databases">
        <title>Soil Listeria distribution.</title>
        <authorList>
            <person name="Liao J."/>
            <person name="Wiedmann M."/>
        </authorList>
    </citation>
    <scope>NUCLEOTIDE SEQUENCE [LARGE SCALE GENOMIC DNA]</scope>
    <source>
        <strain evidence="1 2">FSL L7-0020</strain>
    </source>
</reference>
<organism evidence="1 2">
    <name type="scientific">Listeria swaminathanii</name>
    <dbReference type="NCBI Taxonomy" id="2713501"/>
    <lineage>
        <taxon>Bacteria</taxon>
        <taxon>Bacillati</taxon>
        <taxon>Bacillota</taxon>
        <taxon>Bacilli</taxon>
        <taxon>Bacillales</taxon>
        <taxon>Listeriaceae</taxon>
        <taxon>Listeria</taxon>
    </lineage>
</organism>